<sequence length="78" mass="8673">MKQKQLRINFHQAAHTGFKKLQKSGDRIPKLHNCSESDTAMKIVKANISVTPSVAMWRTQDDITKSISAPNLNSCCSS</sequence>
<protein>
    <submittedName>
        <fullName evidence="1">Uncharacterized protein</fullName>
    </submittedName>
</protein>
<gene>
    <name evidence="1" type="ORF">GWI33_011422</name>
</gene>
<reference evidence="1" key="1">
    <citation type="submission" date="2020-08" db="EMBL/GenBank/DDBJ databases">
        <title>Genome sequencing and assembly of the red palm weevil Rhynchophorus ferrugineus.</title>
        <authorList>
            <person name="Dias G.B."/>
            <person name="Bergman C.M."/>
            <person name="Manee M."/>
        </authorList>
    </citation>
    <scope>NUCLEOTIDE SEQUENCE</scope>
    <source>
        <strain evidence="1">AA-2017</strain>
        <tissue evidence="1">Whole larva</tissue>
    </source>
</reference>
<dbReference type="Proteomes" id="UP000625711">
    <property type="component" value="Unassembled WGS sequence"/>
</dbReference>
<dbReference type="AlphaFoldDB" id="A0A834IWP9"/>
<proteinExistence type="predicted"/>
<evidence type="ECO:0000313" key="1">
    <source>
        <dbReference type="EMBL" id="KAF7285293.1"/>
    </source>
</evidence>
<accession>A0A834IWP9</accession>
<evidence type="ECO:0000313" key="2">
    <source>
        <dbReference type="Proteomes" id="UP000625711"/>
    </source>
</evidence>
<organism evidence="1 2">
    <name type="scientific">Rhynchophorus ferrugineus</name>
    <name type="common">Red palm weevil</name>
    <name type="synonym">Curculio ferrugineus</name>
    <dbReference type="NCBI Taxonomy" id="354439"/>
    <lineage>
        <taxon>Eukaryota</taxon>
        <taxon>Metazoa</taxon>
        <taxon>Ecdysozoa</taxon>
        <taxon>Arthropoda</taxon>
        <taxon>Hexapoda</taxon>
        <taxon>Insecta</taxon>
        <taxon>Pterygota</taxon>
        <taxon>Neoptera</taxon>
        <taxon>Endopterygota</taxon>
        <taxon>Coleoptera</taxon>
        <taxon>Polyphaga</taxon>
        <taxon>Cucujiformia</taxon>
        <taxon>Curculionidae</taxon>
        <taxon>Dryophthorinae</taxon>
        <taxon>Rhynchophorus</taxon>
    </lineage>
</organism>
<keyword evidence="2" id="KW-1185">Reference proteome</keyword>
<dbReference type="EMBL" id="JAACXV010000058">
    <property type="protein sequence ID" value="KAF7285293.1"/>
    <property type="molecule type" value="Genomic_DNA"/>
</dbReference>
<name>A0A834IWP9_RHYFE</name>
<comment type="caution">
    <text evidence="1">The sequence shown here is derived from an EMBL/GenBank/DDBJ whole genome shotgun (WGS) entry which is preliminary data.</text>
</comment>